<evidence type="ECO:0000313" key="1">
    <source>
        <dbReference type="EMBL" id="KAF0562301.1"/>
    </source>
</evidence>
<keyword evidence="2" id="KW-1185">Reference proteome</keyword>
<organism evidence="1 2">
    <name type="scientific">Gigaspora margarita</name>
    <dbReference type="NCBI Taxonomy" id="4874"/>
    <lineage>
        <taxon>Eukaryota</taxon>
        <taxon>Fungi</taxon>
        <taxon>Fungi incertae sedis</taxon>
        <taxon>Mucoromycota</taxon>
        <taxon>Glomeromycotina</taxon>
        <taxon>Glomeromycetes</taxon>
        <taxon>Diversisporales</taxon>
        <taxon>Gigasporaceae</taxon>
        <taxon>Gigaspora</taxon>
    </lineage>
</organism>
<dbReference type="Proteomes" id="UP000439903">
    <property type="component" value="Unassembled WGS sequence"/>
</dbReference>
<accession>A0A8H4EVR5</accession>
<proteinExistence type="predicted"/>
<reference evidence="1 2" key="1">
    <citation type="journal article" date="2019" name="Environ. Microbiol.">
        <title>At the nexus of three kingdoms: the genome of the mycorrhizal fungus Gigaspora margarita provides insights into plant, endobacterial and fungal interactions.</title>
        <authorList>
            <person name="Venice F."/>
            <person name="Ghignone S."/>
            <person name="Salvioli di Fossalunga A."/>
            <person name="Amselem J."/>
            <person name="Novero M."/>
            <person name="Xianan X."/>
            <person name="Sedzielewska Toro K."/>
            <person name="Morin E."/>
            <person name="Lipzen A."/>
            <person name="Grigoriev I.V."/>
            <person name="Henrissat B."/>
            <person name="Martin F.M."/>
            <person name="Bonfante P."/>
        </authorList>
    </citation>
    <scope>NUCLEOTIDE SEQUENCE [LARGE SCALE GENOMIC DNA]</scope>
    <source>
        <strain evidence="1 2">BEG34</strain>
    </source>
</reference>
<evidence type="ECO:0000313" key="2">
    <source>
        <dbReference type="Proteomes" id="UP000439903"/>
    </source>
</evidence>
<comment type="caution">
    <text evidence="1">The sequence shown here is derived from an EMBL/GenBank/DDBJ whole genome shotgun (WGS) entry which is preliminary data.</text>
</comment>
<sequence>MFFDQQQENECELYYQLETDNTTAIEVVKEEFTFVNSSFIPDLERTDSEYYIVCFPALHGTVIEIVRTYFNLHSKIPTNNGQFLSLKEIRTKAITCTHVIPDQANHLQQLLTGIIIPSWFEEFKKEWRNLLTKSVNATESQYFIDLECRICSCLSFFEVASSYAST</sequence>
<protein>
    <submittedName>
        <fullName evidence="1">Uncharacterized protein</fullName>
    </submittedName>
</protein>
<gene>
    <name evidence="1" type="ORF">F8M41_000074</name>
</gene>
<dbReference type="EMBL" id="WTPW01000002">
    <property type="protein sequence ID" value="KAF0562301.1"/>
    <property type="molecule type" value="Genomic_DNA"/>
</dbReference>
<dbReference type="AlphaFoldDB" id="A0A8H4EVR5"/>
<name>A0A8H4EVR5_GIGMA</name>
<dbReference type="OrthoDB" id="2661395at2759"/>